<dbReference type="InterPro" id="IPR045097">
    <property type="entry name" value="Thymidate_synth/dCMP_Mease"/>
</dbReference>
<dbReference type="GO" id="GO:0004799">
    <property type="term" value="F:thymidylate synthase activity"/>
    <property type="evidence" value="ECO:0007669"/>
    <property type="project" value="UniProtKB-EC"/>
</dbReference>
<dbReference type="GO" id="GO:0046654">
    <property type="term" value="P:tetrahydrofolate biosynthetic process"/>
    <property type="evidence" value="ECO:0007669"/>
    <property type="project" value="InterPro"/>
</dbReference>
<dbReference type="PRINTS" id="PR00108">
    <property type="entry name" value="THYMDSNTHASE"/>
</dbReference>
<dbReference type="EMBL" id="MN739140">
    <property type="protein sequence ID" value="QHS90495.1"/>
    <property type="molecule type" value="Genomic_DNA"/>
</dbReference>
<comment type="similarity">
    <text evidence="1">In the C-terminal section; belongs to the thymidylate synthase family.</text>
</comment>
<dbReference type="Pfam" id="PF00186">
    <property type="entry name" value="DHFR_1"/>
    <property type="match status" value="1"/>
</dbReference>
<dbReference type="Pfam" id="PF00303">
    <property type="entry name" value="Thymidylat_synt"/>
    <property type="match status" value="1"/>
</dbReference>
<keyword evidence="6" id="KW-0521">NADP</keyword>
<dbReference type="HAMAP" id="MF_00008">
    <property type="entry name" value="Thymidy_synth_bact"/>
    <property type="match status" value="1"/>
</dbReference>
<evidence type="ECO:0000256" key="4">
    <source>
        <dbReference type="ARBA" id="ARBA00022679"/>
    </source>
</evidence>
<evidence type="ECO:0000259" key="11">
    <source>
        <dbReference type="PROSITE" id="PS51330"/>
    </source>
</evidence>
<comment type="catalytic activity">
    <reaction evidence="9">
        <text>dUMP + (6R)-5,10-methylene-5,6,7,8-tetrahydrofolate = 7,8-dihydrofolate + dTMP</text>
        <dbReference type="Rhea" id="RHEA:12104"/>
        <dbReference type="ChEBI" id="CHEBI:15636"/>
        <dbReference type="ChEBI" id="CHEBI:57451"/>
        <dbReference type="ChEBI" id="CHEBI:63528"/>
        <dbReference type="ChEBI" id="CHEBI:246422"/>
        <dbReference type="EC" id="2.1.1.45"/>
    </reaction>
</comment>
<organism evidence="12">
    <name type="scientific">viral metagenome</name>
    <dbReference type="NCBI Taxonomy" id="1070528"/>
    <lineage>
        <taxon>unclassified sequences</taxon>
        <taxon>metagenomes</taxon>
        <taxon>organismal metagenomes</taxon>
    </lineage>
</organism>
<dbReference type="InterPro" id="IPR001796">
    <property type="entry name" value="DHFR_dom"/>
</dbReference>
<dbReference type="PROSITE" id="PS51330">
    <property type="entry name" value="DHFR_2"/>
    <property type="match status" value="1"/>
</dbReference>
<proteinExistence type="inferred from homology"/>
<evidence type="ECO:0000256" key="6">
    <source>
        <dbReference type="ARBA" id="ARBA00022857"/>
    </source>
</evidence>
<dbReference type="PROSITE" id="PS00091">
    <property type="entry name" value="THYMIDYLATE_SYNTHASE"/>
    <property type="match status" value="1"/>
</dbReference>
<dbReference type="Gene3D" id="3.40.430.10">
    <property type="entry name" value="Dihydrofolate Reductase, subunit A"/>
    <property type="match status" value="1"/>
</dbReference>
<protein>
    <recommendedName>
        <fullName evidence="11">DHFR domain-containing protein</fullName>
    </recommendedName>
</protein>
<dbReference type="CDD" id="cd00209">
    <property type="entry name" value="DHFR"/>
    <property type="match status" value="1"/>
</dbReference>
<dbReference type="InterPro" id="IPR000398">
    <property type="entry name" value="Thymidylate_synthase"/>
</dbReference>
<dbReference type="SUPFAM" id="SSF55831">
    <property type="entry name" value="Thymidylate synthase/dCMP hydroxymethylase"/>
    <property type="match status" value="1"/>
</dbReference>
<name>A0A6C0BDW8_9ZZZZ</name>
<dbReference type="InterPro" id="IPR020940">
    <property type="entry name" value="Thymidylate_synthase_AS"/>
</dbReference>
<dbReference type="GO" id="GO:0005829">
    <property type="term" value="C:cytosol"/>
    <property type="evidence" value="ECO:0007669"/>
    <property type="project" value="TreeGrafter"/>
</dbReference>
<dbReference type="FunFam" id="3.30.572.10:FF:000013">
    <property type="entry name" value="Thymidylate synthase"/>
    <property type="match status" value="1"/>
</dbReference>
<dbReference type="CDD" id="cd00351">
    <property type="entry name" value="TS_Pyrimidine_HMase"/>
    <property type="match status" value="1"/>
</dbReference>
<sequence>MPNVNLIVAFAKNLVIGKDGSLPWTIPEDLTYFKNVTEGHYVVMGRKTYFSLPENVRPLPNRTNIVITKTPSNFQSNNNVLFVTMEEADYIIRNLDDNIDTYIAGGESIYQHYMSQCSKILTTQIDLSVKGDAKFPFIPSDFRITEYSDQKTSTTGHQYRFVTYQRDKCSSHQETVYLQMMRHILEHGNVREDRTGTGTKSIFGHQLRFDISKSVPLITTKFVPWKMCIQELLWFAQGRTNAKVLQEQGIKIWDGNTTREFLDKRGLYDLPEGDVGALYGFQWRHFGASYKTCNDKYDGEGFDQLKYIENELLTNPYSRRIFMSAWNSRDLDKMALCPCHVSCQFYVEDIGGEKHLSCHMYQRSVDTFLGEAWNIFSYTVLTYILAKRCNMQPKELIISTGDTHIYLNHIEQVNTQLQREPLPQPILVMSDEIRTKDWNNMSIADFELVGYTHHPAIRAEMSV</sequence>
<keyword evidence="4" id="KW-0808">Transferase</keyword>
<dbReference type="PANTHER" id="PTHR11548:SF1">
    <property type="entry name" value="THYMIDYLATE SYNTHASE 1"/>
    <property type="match status" value="1"/>
</dbReference>
<keyword evidence="7" id="KW-0560">Oxidoreductase</keyword>
<dbReference type="PANTHER" id="PTHR11548">
    <property type="entry name" value="THYMIDYLATE SYNTHASE 1"/>
    <property type="match status" value="1"/>
</dbReference>
<evidence type="ECO:0000256" key="7">
    <source>
        <dbReference type="ARBA" id="ARBA00023002"/>
    </source>
</evidence>
<comment type="similarity">
    <text evidence="2">In the N-terminal section; belongs to the dihydrofolate reductase family.</text>
</comment>
<feature type="domain" description="DHFR" evidence="11">
    <location>
        <begin position="3"/>
        <end position="166"/>
    </location>
</feature>
<evidence type="ECO:0000256" key="5">
    <source>
        <dbReference type="ARBA" id="ARBA00022727"/>
    </source>
</evidence>
<dbReference type="PROSITE" id="PS00075">
    <property type="entry name" value="DHFR_1"/>
    <property type="match status" value="1"/>
</dbReference>
<dbReference type="InterPro" id="IPR036926">
    <property type="entry name" value="Thymidate_synth/dCMP_Mease_sf"/>
</dbReference>
<evidence type="ECO:0000256" key="8">
    <source>
        <dbReference type="ARBA" id="ARBA00023268"/>
    </source>
</evidence>
<evidence type="ECO:0000256" key="10">
    <source>
        <dbReference type="ARBA" id="ARBA00048873"/>
    </source>
</evidence>
<dbReference type="InterPro" id="IPR024072">
    <property type="entry name" value="DHFR-like_dom_sf"/>
</dbReference>
<keyword evidence="5" id="KW-0545">Nucleotide biosynthesis</keyword>
<dbReference type="GO" id="GO:0006231">
    <property type="term" value="P:dTMP biosynthetic process"/>
    <property type="evidence" value="ECO:0007669"/>
    <property type="project" value="InterPro"/>
</dbReference>
<dbReference type="Gene3D" id="3.30.572.10">
    <property type="entry name" value="Thymidylate synthase/dCMP hydroxymethylase domain"/>
    <property type="match status" value="1"/>
</dbReference>
<evidence type="ECO:0000256" key="2">
    <source>
        <dbReference type="ARBA" id="ARBA00010176"/>
    </source>
</evidence>
<accession>A0A6C0BDW8</accession>
<comment type="catalytic activity">
    <reaction evidence="10">
        <text>(6S)-5,6,7,8-tetrahydrofolate + NADP(+) = 7,8-dihydrofolate + NADPH + H(+)</text>
        <dbReference type="Rhea" id="RHEA:15009"/>
        <dbReference type="ChEBI" id="CHEBI:15378"/>
        <dbReference type="ChEBI" id="CHEBI:57451"/>
        <dbReference type="ChEBI" id="CHEBI:57453"/>
        <dbReference type="ChEBI" id="CHEBI:57783"/>
        <dbReference type="ChEBI" id="CHEBI:58349"/>
        <dbReference type="EC" id="1.5.1.3"/>
    </reaction>
</comment>
<evidence type="ECO:0000256" key="3">
    <source>
        <dbReference type="ARBA" id="ARBA00022603"/>
    </source>
</evidence>
<dbReference type="InterPro" id="IPR023451">
    <property type="entry name" value="Thymidate_synth/dCMP_Mease_dom"/>
</dbReference>
<evidence type="ECO:0000256" key="1">
    <source>
        <dbReference type="ARBA" id="ARBA00006900"/>
    </source>
</evidence>
<dbReference type="AlphaFoldDB" id="A0A6C0BDW8"/>
<dbReference type="SUPFAM" id="SSF53597">
    <property type="entry name" value="Dihydrofolate reductase-like"/>
    <property type="match status" value="1"/>
</dbReference>
<reference evidence="12" key="1">
    <citation type="journal article" date="2020" name="Nature">
        <title>Giant virus diversity and host interactions through global metagenomics.</title>
        <authorList>
            <person name="Schulz F."/>
            <person name="Roux S."/>
            <person name="Paez-Espino D."/>
            <person name="Jungbluth S."/>
            <person name="Walsh D.A."/>
            <person name="Denef V.J."/>
            <person name="McMahon K.D."/>
            <person name="Konstantinidis K.T."/>
            <person name="Eloe-Fadrosh E.A."/>
            <person name="Kyrpides N.C."/>
            <person name="Woyke T."/>
        </authorList>
    </citation>
    <scope>NUCLEOTIDE SEQUENCE</scope>
    <source>
        <strain evidence="12">GVMAG-M-3300010354-11</strain>
    </source>
</reference>
<evidence type="ECO:0000256" key="9">
    <source>
        <dbReference type="ARBA" id="ARBA00047344"/>
    </source>
</evidence>
<dbReference type="NCBIfam" id="TIGR03284">
    <property type="entry name" value="thym_sym"/>
    <property type="match status" value="1"/>
</dbReference>
<dbReference type="GO" id="GO:0032259">
    <property type="term" value="P:methylation"/>
    <property type="evidence" value="ECO:0007669"/>
    <property type="project" value="UniProtKB-KW"/>
</dbReference>
<keyword evidence="3" id="KW-0489">Methyltransferase</keyword>
<evidence type="ECO:0000313" key="12">
    <source>
        <dbReference type="EMBL" id="QHS90495.1"/>
    </source>
</evidence>
<dbReference type="InterPro" id="IPR017925">
    <property type="entry name" value="DHFR_CS"/>
</dbReference>
<dbReference type="GO" id="GO:0004146">
    <property type="term" value="F:dihydrofolate reductase activity"/>
    <property type="evidence" value="ECO:0007669"/>
    <property type="project" value="UniProtKB-EC"/>
</dbReference>
<keyword evidence="8" id="KW-0511">Multifunctional enzyme</keyword>